<dbReference type="PANTHER" id="PTHR30213:SF0">
    <property type="entry name" value="UPF0761 MEMBRANE PROTEIN YIHY"/>
    <property type="match status" value="1"/>
</dbReference>
<evidence type="ECO:0000256" key="4">
    <source>
        <dbReference type="ARBA" id="ARBA00022692"/>
    </source>
</evidence>
<feature type="transmembrane region" description="Helical" evidence="7">
    <location>
        <begin position="148"/>
        <end position="173"/>
    </location>
</feature>
<dbReference type="Proteomes" id="UP000246278">
    <property type="component" value="Unassembled WGS sequence"/>
</dbReference>
<gene>
    <name evidence="8" type="ORF">CR164_06505</name>
</gene>
<evidence type="ECO:0000256" key="7">
    <source>
        <dbReference type="HAMAP-Rule" id="MF_00672"/>
    </source>
</evidence>
<comment type="caution">
    <text evidence="8">The sequence shown here is derived from an EMBL/GenBank/DDBJ whole genome shotgun (WGS) entry which is preliminary data.</text>
</comment>
<evidence type="ECO:0000256" key="6">
    <source>
        <dbReference type="ARBA" id="ARBA00023136"/>
    </source>
</evidence>
<protein>
    <recommendedName>
        <fullName evidence="7">UPF0761 membrane protein CR164_06505</fullName>
    </recommendedName>
</protein>
<dbReference type="Pfam" id="PF03631">
    <property type="entry name" value="Virul_fac_BrkB"/>
    <property type="match status" value="1"/>
</dbReference>
<proteinExistence type="inferred from homology"/>
<feature type="transmembrane region" description="Helical" evidence="7">
    <location>
        <begin position="188"/>
        <end position="208"/>
    </location>
</feature>
<evidence type="ECO:0000313" key="9">
    <source>
        <dbReference type="Proteomes" id="UP000246278"/>
    </source>
</evidence>
<dbReference type="AlphaFoldDB" id="A0A317T9R9"/>
<reference evidence="9" key="1">
    <citation type="submission" date="2017-10" db="EMBL/GenBank/DDBJ databases">
        <authorList>
            <person name="Gaisin V.A."/>
            <person name="Rysina M.S."/>
            <person name="Grouzdev D.S."/>
        </authorList>
    </citation>
    <scope>NUCLEOTIDE SEQUENCE [LARGE SCALE GENOMIC DNA]</scope>
    <source>
        <strain evidence="9">V1</strain>
    </source>
</reference>
<dbReference type="EMBL" id="PDNZ01000004">
    <property type="protein sequence ID" value="PWW82206.1"/>
    <property type="molecule type" value="Genomic_DNA"/>
</dbReference>
<comment type="subcellular location">
    <subcellularLocation>
        <location evidence="1 7">Cell membrane</location>
        <topology evidence="1 7">Multi-pass membrane protein</topology>
    </subcellularLocation>
</comment>
<keyword evidence="5 7" id="KW-1133">Transmembrane helix</keyword>
<feature type="transmembrane region" description="Helical" evidence="7">
    <location>
        <begin position="215"/>
        <end position="232"/>
    </location>
</feature>
<keyword evidence="2 7" id="KW-1003">Cell membrane</keyword>
<dbReference type="HAMAP" id="MF_00672">
    <property type="entry name" value="UPF0761"/>
    <property type="match status" value="1"/>
</dbReference>
<organism evidence="8 9">
    <name type="scientific">Prosthecochloris marina</name>
    <dbReference type="NCBI Taxonomy" id="2017681"/>
    <lineage>
        <taxon>Bacteria</taxon>
        <taxon>Pseudomonadati</taxon>
        <taxon>Chlorobiota</taxon>
        <taxon>Chlorobiia</taxon>
        <taxon>Chlorobiales</taxon>
        <taxon>Chlorobiaceae</taxon>
        <taxon>Prosthecochloris</taxon>
    </lineage>
</organism>
<keyword evidence="3" id="KW-0997">Cell inner membrane</keyword>
<evidence type="ECO:0000256" key="3">
    <source>
        <dbReference type="ARBA" id="ARBA00022519"/>
    </source>
</evidence>
<comment type="caution">
    <text evidence="7">Lacks conserved residue(s) required for the propagation of feature annotation.</text>
</comment>
<evidence type="ECO:0000256" key="5">
    <source>
        <dbReference type="ARBA" id="ARBA00022989"/>
    </source>
</evidence>
<keyword evidence="4 7" id="KW-0812">Transmembrane</keyword>
<dbReference type="OrthoDB" id="9808671at2"/>
<evidence type="ECO:0000313" key="8">
    <source>
        <dbReference type="EMBL" id="PWW82206.1"/>
    </source>
</evidence>
<accession>A0A317T9R9</accession>
<evidence type="ECO:0000256" key="2">
    <source>
        <dbReference type="ARBA" id="ARBA00022475"/>
    </source>
</evidence>
<dbReference type="GO" id="GO:0005886">
    <property type="term" value="C:plasma membrane"/>
    <property type="evidence" value="ECO:0007669"/>
    <property type="project" value="UniProtKB-SubCell"/>
</dbReference>
<evidence type="ECO:0000256" key="1">
    <source>
        <dbReference type="ARBA" id="ARBA00004651"/>
    </source>
</evidence>
<dbReference type="RefSeq" id="WP_110023131.1">
    <property type="nucleotide sequence ID" value="NZ_PDNZ01000004.1"/>
</dbReference>
<sequence>METIDKNMSGFLAEKAMKSLSFFRSFLPFMWKNFMQDRILLSAGSLAFQSLLSLVPLMAVVLSVLSVSPVFENFQRYVEDFILQNFVPASGELLKEYFWEFLSKTSTVPTVGGIFLFIIALFLISTVDHTINQIWNVHAPRKILQGFTLYWTVLTLGPIIIGSGLVASSYVWYTVFTEGPLLEMRTRILSYLPLLNSFLAFFLLYMLVPNHRVKFLHAVAGAFIATLLFELSKKWFSFYVTTFATFEHIYGALSVIPLLFFWIYLIWVVALSGAEFVYCLGAMRPVVKAKSEFKPLKGIQNVISVMAHIWQGQQSGEYISLKKDATVGDGIKGRKLRDIVDVLMENNFIHVTADGKLALSVDIHETTLYDLYRVIQHEVAGEHAYDNGDSEYSASLARLEKRILHCLEQNMSEPLATFMNRDGGAVVDEVDKE</sequence>
<feature type="transmembrane region" description="Helical" evidence="7">
    <location>
        <begin position="252"/>
        <end position="280"/>
    </location>
</feature>
<dbReference type="InterPro" id="IPR017039">
    <property type="entry name" value="Virul_fac_BrkB"/>
</dbReference>
<keyword evidence="9" id="KW-1185">Reference proteome</keyword>
<dbReference type="NCBIfam" id="TIGR00765">
    <property type="entry name" value="yihY_not_rbn"/>
    <property type="match status" value="1"/>
</dbReference>
<name>A0A317T9R9_9CHLB</name>
<feature type="transmembrane region" description="Helical" evidence="7">
    <location>
        <begin position="107"/>
        <end position="127"/>
    </location>
</feature>
<dbReference type="InterPro" id="IPR023679">
    <property type="entry name" value="UPF0761_bac"/>
</dbReference>
<keyword evidence="6 7" id="KW-0472">Membrane</keyword>
<comment type="similarity">
    <text evidence="7">Belongs to the UPF0761 family.</text>
</comment>
<dbReference type="PANTHER" id="PTHR30213">
    <property type="entry name" value="INNER MEMBRANE PROTEIN YHJD"/>
    <property type="match status" value="1"/>
</dbReference>